<dbReference type="KEGG" id="lrs:PX52LOC_04012"/>
<evidence type="ECO:0000256" key="1">
    <source>
        <dbReference type="SAM" id="MobiDB-lite"/>
    </source>
</evidence>
<feature type="domain" description="DUF1559" evidence="3">
    <location>
        <begin position="33"/>
        <end position="328"/>
    </location>
</feature>
<name>A0A5C1AGC4_9BACT</name>
<sequence>MLRSSRRGFTLIELLVVIAIIAILIGLLLPAVQKVREAAARTKCANNLKQLAIACHAYHDVVGQLPPAIQMKTSGTGAVTNYADATLNFGPNWIVLMLPHIEQGPLYNTVAGSISNYMVNGDSGWRSVRGTRIATLLCPSDAGSETPWPGVTGFDNAARGNYACNAFGLHQNSTNGWTSTMNGGSPTLESGAPGNQSGLPVGTKGGGVMCINFGTKIHTIPDGSSNTVMLAELRIGSELAAADVRGTWALGMPGGSVIAAQASWDCTTPNNKDSLADDLPAGAVDAGPKGMGACVACGFSQAQSRSRHTGGVQVALADGSVRFVRDTVTQANWFLMNSRDDGMVWSE</sequence>
<evidence type="ECO:0000313" key="4">
    <source>
        <dbReference type="EMBL" id="QEL17036.1"/>
    </source>
</evidence>
<dbReference type="Pfam" id="PF07963">
    <property type="entry name" value="N_methyl"/>
    <property type="match status" value="1"/>
</dbReference>
<feature type="region of interest" description="Disordered" evidence="1">
    <location>
        <begin position="178"/>
        <end position="198"/>
    </location>
</feature>
<reference evidence="5" key="1">
    <citation type="submission" date="2019-08" db="EMBL/GenBank/DDBJ databases">
        <title>Limnoglobus roseus gen. nov., sp. nov., a novel freshwater planctomycete with a giant genome from the family Gemmataceae.</title>
        <authorList>
            <person name="Kulichevskaya I.S."/>
            <person name="Naumoff D.G."/>
            <person name="Miroshnikov K."/>
            <person name="Ivanova A."/>
            <person name="Philippov D.A."/>
            <person name="Hakobyan A."/>
            <person name="Rijpstra I.C."/>
            <person name="Sinninghe Damste J.S."/>
            <person name="Liesack W."/>
            <person name="Dedysh S.N."/>
        </authorList>
    </citation>
    <scope>NUCLEOTIDE SEQUENCE [LARGE SCALE GENOMIC DNA]</scope>
    <source>
        <strain evidence="5">PX52</strain>
    </source>
</reference>
<dbReference type="Gene3D" id="3.30.700.10">
    <property type="entry name" value="Glycoprotein, Type 4 Pilin"/>
    <property type="match status" value="1"/>
</dbReference>
<dbReference type="Pfam" id="PF07596">
    <property type="entry name" value="SBP_bac_10"/>
    <property type="match status" value="1"/>
</dbReference>
<keyword evidence="2" id="KW-1133">Transmembrane helix</keyword>
<keyword evidence="2" id="KW-0812">Transmembrane</keyword>
<dbReference type="EMBL" id="CP042425">
    <property type="protein sequence ID" value="QEL17036.1"/>
    <property type="molecule type" value="Genomic_DNA"/>
</dbReference>
<protein>
    <recommendedName>
        <fullName evidence="3">DUF1559 domain-containing protein</fullName>
    </recommendedName>
</protein>
<dbReference type="InterPro" id="IPR045584">
    <property type="entry name" value="Pilin-like"/>
</dbReference>
<dbReference type="InterPro" id="IPR027558">
    <property type="entry name" value="Pre_pil_HX9DG_C"/>
</dbReference>
<dbReference type="AlphaFoldDB" id="A0A5C1AGC4"/>
<dbReference type="InterPro" id="IPR011453">
    <property type="entry name" value="DUF1559"/>
</dbReference>
<dbReference type="PROSITE" id="PS00409">
    <property type="entry name" value="PROKAR_NTER_METHYL"/>
    <property type="match status" value="1"/>
</dbReference>
<dbReference type="InterPro" id="IPR012902">
    <property type="entry name" value="N_methyl_site"/>
</dbReference>
<dbReference type="NCBIfam" id="TIGR02532">
    <property type="entry name" value="IV_pilin_GFxxxE"/>
    <property type="match status" value="1"/>
</dbReference>
<dbReference type="PANTHER" id="PTHR30093">
    <property type="entry name" value="GENERAL SECRETION PATHWAY PROTEIN G"/>
    <property type="match status" value="1"/>
</dbReference>
<keyword evidence="5" id="KW-1185">Reference proteome</keyword>
<dbReference type="PANTHER" id="PTHR30093:SF2">
    <property type="entry name" value="TYPE II SECRETION SYSTEM PROTEIN H"/>
    <property type="match status" value="1"/>
</dbReference>
<accession>A0A5C1AGC4</accession>
<dbReference type="RefSeq" id="WP_149111694.1">
    <property type="nucleotide sequence ID" value="NZ_CP042425.1"/>
</dbReference>
<proteinExistence type="predicted"/>
<keyword evidence="2" id="KW-0472">Membrane</keyword>
<dbReference type="OrthoDB" id="275178at2"/>
<evidence type="ECO:0000259" key="3">
    <source>
        <dbReference type="Pfam" id="PF07596"/>
    </source>
</evidence>
<evidence type="ECO:0000256" key="2">
    <source>
        <dbReference type="SAM" id="Phobius"/>
    </source>
</evidence>
<evidence type="ECO:0000313" key="5">
    <source>
        <dbReference type="Proteomes" id="UP000324974"/>
    </source>
</evidence>
<gene>
    <name evidence="4" type="ORF">PX52LOC_04012</name>
</gene>
<dbReference type="NCBIfam" id="TIGR04294">
    <property type="entry name" value="pre_pil_HX9DG"/>
    <property type="match status" value="1"/>
</dbReference>
<dbReference type="SUPFAM" id="SSF54523">
    <property type="entry name" value="Pili subunits"/>
    <property type="match status" value="1"/>
</dbReference>
<organism evidence="4 5">
    <name type="scientific">Limnoglobus roseus</name>
    <dbReference type="NCBI Taxonomy" id="2598579"/>
    <lineage>
        <taxon>Bacteria</taxon>
        <taxon>Pseudomonadati</taxon>
        <taxon>Planctomycetota</taxon>
        <taxon>Planctomycetia</taxon>
        <taxon>Gemmatales</taxon>
        <taxon>Gemmataceae</taxon>
        <taxon>Limnoglobus</taxon>
    </lineage>
</organism>
<feature type="transmembrane region" description="Helical" evidence="2">
    <location>
        <begin position="12"/>
        <end position="32"/>
    </location>
</feature>
<dbReference type="Proteomes" id="UP000324974">
    <property type="component" value="Chromosome"/>
</dbReference>